<dbReference type="PANTHER" id="PTHR47969:SF15">
    <property type="entry name" value="CHROMOSOME-ASSOCIATED KINESIN KIF4A-RELATED"/>
    <property type="match status" value="1"/>
</dbReference>
<dbReference type="GO" id="GO:0003777">
    <property type="term" value="F:microtubule motor activity"/>
    <property type="evidence" value="ECO:0007669"/>
    <property type="project" value="InterPro"/>
</dbReference>
<dbReference type="InterPro" id="IPR027640">
    <property type="entry name" value="Kinesin-like_fam"/>
</dbReference>
<keyword evidence="3 6" id="KW-0547">Nucleotide-binding</keyword>
<dbReference type="Pfam" id="PF00225">
    <property type="entry name" value="Kinesin"/>
    <property type="match status" value="1"/>
</dbReference>
<feature type="binding site" evidence="6">
    <location>
        <begin position="94"/>
        <end position="101"/>
    </location>
    <ligand>
        <name>ATP</name>
        <dbReference type="ChEBI" id="CHEBI:30616"/>
    </ligand>
</feature>
<feature type="compositionally biased region" description="Basic and acidic residues" evidence="8">
    <location>
        <begin position="613"/>
        <end position="622"/>
    </location>
</feature>
<dbReference type="InterPro" id="IPR036961">
    <property type="entry name" value="Kinesin_motor_dom_sf"/>
</dbReference>
<dbReference type="PROSITE" id="PS50067">
    <property type="entry name" value="KINESIN_MOTOR_2"/>
    <property type="match status" value="1"/>
</dbReference>
<dbReference type="SUPFAM" id="SSF49785">
    <property type="entry name" value="Galactose-binding domain-like"/>
    <property type="match status" value="1"/>
</dbReference>
<dbReference type="InterPro" id="IPR001752">
    <property type="entry name" value="Kinesin_motor_dom"/>
</dbReference>
<feature type="compositionally biased region" description="Acidic residues" evidence="8">
    <location>
        <begin position="1754"/>
        <end position="1769"/>
    </location>
</feature>
<feature type="compositionally biased region" description="Basic and acidic residues" evidence="8">
    <location>
        <begin position="1604"/>
        <end position="1616"/>
    </location>
</feature>
<dbReference type="PRINTS" id="PR00380">
    <property type="entry name" value="KINESINHEAVY"/>
</dbReference>
<dbReference type="SUPFAM" id="SSF52540">
    <property type="entry name" value="P-loop containing nucleoside triphosphate hydrolases"/>
    <property type="match status" value="1"/>
</dbReference>
<dbReference type="PROSITE" id="PS50022">
    <property type="entry name" value="FA58C_3"/>
    <property type="match status" value="1"/>
</dbReference>
<feature type="compositionally biased region" description="Basic residues" evidence="8">
    <location>
        <begin position="1774"/>
        <end position="1783"/>
    </location>
</feature>
<dbReference type="Pfam" id="PF10243">
    <property type="entry name" value="MIP-T3"/>
    <property type="match status" value="1"/>
</dbReference>
<dbReference type="GO" id="GO:0005524">
    <property type="term" value="F:ATP binding"/>
    <property type="evidence" value="ECO:0007669"/>
    <property type="project" value="UniProtKB-UniRule"/>
</dbReference>
<gene>
    <name evidence="11" type="ORF">Poli38472_005977</name>
</gene>
<dbReference type="EMBL" id="SPLM01000002">
    <property type="protein sequence ID" value="TMW68509.1"/>
    <property type="molecule type" value="Genomic_DNA"/>
</dbReference>
<dbReference type="InterPro" id="IPR027417">
    <property type="entry name" value="P-loop_NTPase"/>
</dbReference>
<feature type="compositionally biased region" description="Polar residues" evidence="8">
    <location>
        <begin position="601"/>
        <end position="612"/>
    </location>
</feature>
<feature type="compositionally biased region" description="Low complexity" evidence="8">
    <location>
        <begin position="1681"/>
        <end position="1691"/>
    </location>
</feature>
<dbReference type="OrthoDB" id="121574at2759"/>
<comment type="similarity">
    <text evidence="6">Belongs to the TRAFAC class myosin-kinesin ATPase superfamily. Kinesin family.</text>
</comment>
<keyword evidence="5 7" id="KW-0175">Coiled coil</keyword>
<dbReference type="InterPro" id="IPR008979">
    <property type="entry name" value="Galactose-bd-like_sf"/>
</dbReference>
<keyword evidence="6" id="KW-0505">Motor protein</keyword>
<evidence type="ECO:0000256" key="7">
    <source>
        <dbReference type="SAM" id="Coils"/>
    </source>
</evidence>
<evidence type="ECO:0000256" key="6">
    <source>
        <dbReference type="PROSITE-ProRule" id="PRU00283"/>
    </source>
</evidence>
<keyword evidence="4 6" id="KW-0067">ATP-binding</keyword>
<dbReference type="GO" id="GO:0005737">
    <property type="term" value="C:cytoplasm"/>
    <property type="evidence" value="ECO:0007669"/>
    <property type="project" value="UniProtKB-SubCell"/>
</dbReference>
<dbReference type="InterPro" id="IPR000421">
    <property type="entry name" value="FA58C"/>
</dbReference>
<dbReference type="InterPro" id="IPR040468">
    <property type="entry name" value="TRAF3IP1_N"/>
</dbReference>
<evidence type="ECO:0000313" key="11">
    <source>
        <dbReference type="EMBL" id="TMW68509.1"/>
    </source>
</evidence>
<evidence type="ECO:0008006" key="13">
    <source>
        <dbReference type="Google" id="ProtNLM"/>
    </source>
</evidence>
<dbReference type="Gene3D" id="1.10.418.50">
    <property type="entry name" value="Microtubule-binding protein MIP-T3"/>
    <property type="match status" value="1"/>
</dbReference>
<dbReference type="FunFam" id="3.40.850.10:FF:000077">
    <property type="entry name" value="Putative Unc104-like kinesin"/>
    <property type="match status" value="1"/>
</dbReference>
<sequence length="1783" mass="198488">MKDEKENEAENIRVAVRCRPMNDRELREQAVSCFVAEHGNAVLTNLENPSERHEFGFDHVYGCDTPQFQVFNDIGVPILDRAFGGYNGTIFAYGQTGSGKTFSMSGVRGKEELEGLIPRMNRAIFERISAEKAENPNKLFLVECSFFEIYNEIIYDLLDASGNSKKNKGGLEIKEHAVLGIYVKDLQERVVESRDEVIELMTQGAQARTVGYTQMNAESSRSHSIFVIKIHQKDATDESKNIFAKINLVDLAGSERAASTGAQGDRLKEGANINKSLSALGNVINALVEASRTGKKVFIPYRNSKLTRVLQESLGGNSLCSMLATLSPANINFIETLSTLKYASRAKSIKVNAKKNEASSQISQLNEEIAALKKRLLEQTSTTLGLDPKEKEEIVSKYEQQIKEMDRIRLQTWEDKAKLSKQHEMERKRLAKEKALADQKIREERPRKWKLLEEKGDVELMLRALRDLDRSGPASSTKTCAEDQWLSKAQAMKTLEGKIKDSRTLIMVFKDSLDKDVDQWAKRLDSKEAISGAAKRDESAAMHMISNQLCSKLQNIIDESKVLMSMEAKLLGDGSEMVNEMMSELIQFKQKRAERKAAKPSTATAEGTNRTASPKDDGQLVEEHEKGLSITLALFLRQRSTILTSVKTERSKMFNFAPVTCQFMKYFDARVAAPTQDNSQSREASEAWNKLKSSLTEANIKLDATMKAVGGATIETLMRYAPKGETAALGLESKLIADECLHTSSKKADAKLVRLNSPQFWIREEQDPVPFVVVDLEFPRFVDSVIIRGGPTSGILPVRANGSSAVGENGSAGGDGSQATTTVSTFELKSTEELINALQNYKLDEISGDHEPTHAVLSYVMSWMDLIKSNAVPVKLFARPPVRFLHDVISAVVRNTGFAKDLFTPNERDFTKLESKTEKMDFLNKIIDFVQDSYRKQGENGADRVIIAATASNILAGKEPMDTLKFLCYLGLAAIQHAIQHPPSRSAPSPNKPEAASSPQPTDVSDNNNTNTPEETGPEATEEKQGWVKKLRISTSLTGKQWRVIGDFDGNADGENLHTIAFKSDANAVGRFVQLTCIEWHESPLIQLELFGREACENNELISTMDSMATQAGMVLQHLLAAASMLAEEARTSLQRAKDVEREKHEELKQSMAEITKLKSTNAAYEKEIKELQQCKTTLQENVKAESKKLNDEKAKGEKLQKDLQQLTTQFGDLRKEKEVLSAQVNEHARTIQTTSLQLSEQRKDMELLQKSKTDLEELCSNLRNQLQTKSQNEGHQESKMANVLSDLMSVNVQLEEYKRKWESSEQMRKEQEAATQALHGQLQQQLAVMNEKEARMQDLLKQKLTEADKAAEVLQSEKDELTKRLDDYSALETTLRAASVALEAEVAAVREEIEVWKRKVVPAPSSPRKETLEKTLRESEQNALRAAAGEKLLLEAQTKELRSMAELEKMELKLQACEQKQKEAEQRTVEVERERDALSRRITELEEQDEELQLQIQVVTEERDAARLKEEQLFGENNEKDQEIERIRDGYVWVTDRMNSKEDELAEMQEQLEKYQALLQITGSANASKEKKSGDADESAYLKKLYDMTGGNSTSTGKSPADLMKHLEQWVEHANKLASTKKALPTSEDPAKPSQTNGVSPNPTPPPKPAMPATAEVKASPRPSSAVKQVEPSCPQAIKPSAPATTSASAMLGVSNSPPKQDNQLPSTTASKVPDHSTVPQASLGPNKAPPTATGKTSTSKPETPRATIGNNTEEDAYDDDFDADDGDEAKKLQRRKSSTRS</sequence>
<proteinExistence type="inferred from homology"/>
<dbReference type="Gene3D" id="3.40.850.10">
    <property type="entry name" value="Kinesin motor domain"/>
    <property type="match status" value="1"/>
</dbReference>
<feature type="compositionally biased region" description="Polar residues" evidence="8">
    <location>
        <begin position="1695"/>
        <end position="1712"/>
    </location>
</feature>
<feature type="coiled-coil region" evidence="7">
    <location>
        <begin position="1448"/>
        <end position="1503"/>
    </location>
</feature>
<accession>A0A8K1CSN6</accession>
<name>A0A8K1CSN6_PYTOL</name>
<evidence type="ECO:0000313" key="12">
    <source>
        <dbReference type="Proteomes" id="UP000794436"/>
    </source>
</evidence>
<dbReference type="Proteomes" id="UP000794436">
    <property type="component" value="Unassembled WGS sequence"/>
</dbReference>
<evidence type="ECO:0000256" key="4">
    <source>
        <dbReference type="ARBA" id="ARBA00022840"/>
    </source>
</evidence>
<protein>
    <recommendedName>
        <fullName evidence="13">Kinesin motor domain-containing protein</fullName>
    </recommendedName>
</protein>
<dbReference type="SMART" id="SM00129">
    <property type="entry name" value="KISc"/>
    <property type="match status" value="1"/>
</dbReference>
<dbReference type="InterPro" id="IPR042576">
    <property type="entry name" value="TRAF3IP1_N_sf"/>
</dbReference>
<feature type="region of interest" description="Disordered" evidence="8">
    <location>
        <begin position="1588"/>
        <end position="1783"/>
    </location>
</feature>
<dbReference type="Gene3D" id="2.60.120.260">
    <property type="entry name" value="Galactose-binding domain-like"/>
    <property type="match status" value="1"/>
</dbReference>
<evidence type="ECO:0000256" key="8">
    <source>
        <dbReference type="SAM" id="MobiDB-lite"/>
    </source>
</evidence>
<evidence type="ECO:0000256" key="1">
    <source>
        <dbReference type="ARBA" id="ARBA00004496"/>
    </source>
</evidence>
<evidence type="ECO:0000256" key="5">
    <source>
        <dbReference type="ARBA" id="ARBA00023054"/>
    </source>
</evidence>
<dbReference type="GO" id="GO:0051231">
    <property type="term" value="P:spindle elongation"/>
    <property type="evidence" value="ECO:0007669"/>
    <property type="project" value="TreeGrafter"/>
</dbReference>
<dbReference type="GO" id="GO:0008017">
    <property type="term" value="F:microtubule binding"/>
    <property type="evidence" value="ECO:0007669"/>
    <property type="project" value="InterPro"/>
</dbReference>
<evidence type="ECO:0000259" key="10">
    <source>
        <dbReference type="PROSITE" id="PS50067"/>
    </source>
</evidence>
<evidence type="ECO:0000256" key="3">
    <source>
        <dbReference type="ARBA" id="ARBA00022741"/>
    </source>
</evidence>
<organism evidence="11 12">
    <name type="scientific">Pythium oligandrum</name>
    <name type="common">Mycoparasitic fungus</name>
    <dbReference type="NCBI Taxonomy" id="41045"/>
    <lineage>
        <taxon>Eukaryota</taxon>
        <taxon>Sar</taxon>
        <taxon>Stramenopiles</taxon>
        <taxon>Oomycota</taxon>
        <taxon>Peronosporomycetes</taxon>
        <taxon>Pythiales</taxon>
        <taxon>Pythiaceae</taxon>
        <taxon>Pythium</taxon>
    </lineage>
</organism>
<feature type="region of interest" description="Disordered" evidence="8">
    <location>
        <begin position="981"/>
        <end position="1027"/>
    </location>
</feature>
<dbReference type="GO" id="GO:0007052">
    <property type="term" value="P:mitotic spindle organization"/>
    <property type="evidence" value="ECO:0007669"/>
    <property type="project" value="TreeGrafter"/>
</dbReference>
<feature type="coiled-coil region" evidence="7">
    <location>
        <begin position="348"/>
        <end position="382"/>
    </location>
</feature>
<dbReference type="PROSITE" id="PS00411">
    <property type="entry name" value="KINESIN_MOTOR_1"/>
    <property type="match status" value="1"/>
</dbReference>
<evidence type="ECO:0000259" key="9">
    <source>
        <dbReference type="PROSITE" id="PS50022"/>
    </source>
</evidence>
<dbReference type="GO" id="GO:0005875">
    <property type="term" value="C:microtubule associated complex"/>
    <property type="evidence" value="ECO:0007669"/>
    <property type="project" value="TreeGrafter"/>
</dbReference>
<feature type="compositionally biased region" description="Low complexity" evidence="8">
    <location>
        <begin position="1007"/>
        <end position="1019"/>
    </location>
</feature>
<dbReference type="InterPro" id="IPR019821">
    <property type="entry name" value="Kinesin_motor_CS"/>
</dbReference>
<evidence type="ECO:0000256" key="2">
    <source>
        <dbReference type="ARBA" id="ARBA00022490"/>
    </source>
</evidence>
<reference evidence="11" key="1">
    <citation type="submission" date="2019-03" db="EMBL/GenBank/DDBJ databases">
        <title>Long read genome sequence of the mycoparasitic Pythium oligandrum ATCC 38472 isolated from sugarbeet rhizosphere.</title>
        <authorList>
            <person name="Gaulin E."/>
        </authorList>
    </citation>
    <scope>NUCLEOTIDE SEQUENCE</scope>
    <source>
        <strain evidence="11">ATCC 38472_TT</strain>
    </source>
</reference>
<keyword evidence="2" id="KW-0963">Cytoplasm</keyword>
<feature type="domain" description="F5/8 type C" evidence="9">
    <location>
        <begin position="1016"/>
        <end position="1093"/>
    </location>
</feature>
<comment type="subcellular location">
    <subcellularLocation>
        <location evidence="1">Cytoplasm</location>
    </subcellularLocation>
</comment>
<feature type="coiled-coil region" evidence="7">
    <location>
        <begin position="1539"/>
        <end position="1566"/>
    </location>
</feature>
<feature type="compositionally biased region" description="Polar residues" evidence="8">
    <location>
        <begin position="997"/>
        <end position="1006"/>
    </location>
</feature>
<feature type="domain" description="Kinesin motor" evidence="10">
    <location>
        <begin position="11"/>
        <end position="349"/>
    </location>
</feature>
<feature type="coiled-coil region" evidence="7">
    <location>
        <begin position="1131"/>
        <end position="1400"/>
    </location>
</feature>
<feature type="region of interest" description="Disordered" evidence="8">
    <location>
        <begin position="591"/>
        <end position="622"/>
    </location>
</feature>
<comment type="caution">
    <text evidence="11">The sequence shown here is derived from an EMBL/GenBank/DDBJ whole genome shotgun (WGS) entry which is preliminary data.</text>
</comment>
<keyword evidence="12" id="KW-1185">Reference proteome</keyword>
<dbReference type="PANTHER" id="PTHR47969">
    <property type="entry name" value="CHROMOSOME-ASSOCIATED KINESIN KIF4A-RELATED"/>
    <property type="match status" value="1"/>
</dbReference>
<dbReference type="GO" id="GO:0007018">
    <property type="term" value="P:microtubule-based movement"/>
    <property type="evidence" value="ECO:0007669"/>
    <property type="project" value="InterPro"/>
</dbReference>
<dbReference type="CDD" id="cd00106">
    <property type="entry name" value="KISc"/>
    <property type="match status" value="1"/>
</dbReference>